<evidence type="ECO:0000256" key="1">
    <source>
        <dbReference type="SAM" id="MobiDB-lite"/>
    </source>
</evidence>
<feature type="compositionally biased region" description="Low complexity" evidence="1">
    <location>
        <begin position="70"/>
        <end position="84"/>
    </location>
</feature>
<dbReference type="RefSeq" id="WP_113289150.1">
    <property type="nucleotide sequence ID" value="NZ_QNTQ01000006.1"/>
</dbReference>
<feature type="region of interest" description="Disordered" evidence="1">
    <location>
        <begin position="50"/>
        <end position="129"/>
    </location>
</feature>
<protein>
    <submittedName>
        <fullName evidence="2">Uncharacterized protein</fullName>
    </submittedName>
</protein>
<dbReference type="Proteomes" id="UP000253370">
    <property type="component" value="Unassembled WGS sequence"/>
</dbReference>
<dbReference type="AlphaFoldDB" id="A0A365UAX1"/>
<evidence type="ECO:0000313" key="3">
    <source>
        <dbReference type="Proteomes" id="UP000253370"/>
    </source>
</evidence>
<sequence length="129" mass="13294">MTPYHDPIAASLALARASGYAVAAQMRCATVLARSAMDFATLRPWTRALERSGSATEPQGPPKAKRRQPAARSKAAPKAQAPRAETPKPRLVASSDGPAPSAGKGSRRQPSAPPAMPAPERAATGTGEA</sequence>
<proteinExistence type="predicted"/>
<keyword evidence="3" id="KW-1185">Reference proteome</keyword>
<comment type="caution">
    <text evidence="2">The sequence shown here is derived from an EMBL/GenBank/DDBJ whole genome shotgun (WGS) entry which is preliminary data.</text>
</comment>
<accession>A0A365UAX1</accession>
<dbReference type="EMBL" id="QNTQ01000006">
    <property type="protein sequence ID" value="RBI85891.1"/>
    <property type="molecule type" value="Genomic_DNA"/>
</dbReference>
<gene>
    <name evidence="2" type="ORF">DRV85_09240</name>
</gene>
<evidence type="ECO:0000313" key="2">
    <source>
        <dbReference type="EMBL" id="RBI85891.1"/>
    </source>
</evidence>
<reference evidence="2 3" key="1">
    <citation type="submission" date="2018-07" db="EMBL/GenBank/DDBJ databases">
        <title>Rhodosalinus sp. strain E84T genomic sequence and assembly.</title>
        <authorList>
            <person name="Liu Z.-W."/>
            <person name="Lu D.-C."/>
        </authorList>
    </citation>
    <scope>NUCLEOTIDE SEQUENCE [LARGE SCALE GENOMIC DNA]</scope>
    <source>
        <strain evidence="2 3">E84</strain>
    </source>
</reference>
<organism evidence="2 3">
    <name type="scientific">Rhodosalinus halophilus</name>
    <dbReference type="NCBI Taxonomy" id="2259333"/>
    <lineage>
        <taxon>Bacteria</taxon>
        <taxon>Pseudomonadati</taxon>
        <taxon>Pseudomonadota</taxon>
        <taxon>Alphaproteobacteria</taxon>
        <taxon>Rhodobacterales</taxon>
        <taxon>Paracoccaceae</taxon>
        <taxon>Rhodosalinus</taxon>
    </lineage>
</organism>
<name>A0A365UAX1_9RHOB</name>